<evidence type="ECO:0000259" key="3">
    <source>
        <dbReference type="Pfam" id="PF08800"/>
    </source>
</evidence>
<accession>A4CPW0</accession>
<feature type="domain" description="Virulence-associated protein E-like" evidence="1">
    <location>
        <begin position="463"/>
        <end position="649"/>
    </location>
</feature>
<reference evidence="4 5" key="1">
    <citation type="journal article" date="2009" name="J. Bacteriol.">
        <title>Complete genome sequence of Robiginitalea biformata HTCC2501.</title>
        <authorList>
            <person name="Oh H.M."/>
            <person name="Giovannoni S.J."/>
            <person name="Lee K."/>
            <person name="Ferriera S."/>
            <person name="Johnson J."/>
            <person name="Cho J.C."/>
        </authorList>
    </citation>
    <scope>NUCLEOTIDE SEQUENCE [LARGE SCALE GENOMIC DNA]</scope>
    <source>
        <strain evidence="5">ATCC BAA-864 / HTCC2501 / KCTC 12146</strain>
    </source>
</reference>
<dbReference type="AlphaFoldDB" id="A4CPW0"/>
<dbReference type="Pfam" id="PF08800">
    <property type="entry name" value="BT4734-like_N"/>
    <property type="match status" value="1"/>
</dbReference>
<dbReference type="InterPro" id="IPR014907">
    <property type="entry name" value="BT4734-like_N"/>
</dbReference>
<dbReference type="RefSeq" id="WP_015755481.1">
    <property type="nucleotide sequence ID" value="NC_013222.1"/>
</dbReference>
<dbReference type="STRING" id="313596.RB2501_01425"/>
<dbReference type="InterPro" id="IPR027417">
    <property type="entry name" value="P-loop_NTPase"/>
</dbReference>
<dbReference type="SUPFAM" id="SSF52540">
    <property type="entry name" value="P-loop containing nucleoside triphosphate hydrolases"/>
    <property type="match status" value="1"/>
</dbReference>
<dbReference type="eggNOG" id="COG5545">
    <property type="taxonomic scope" value="Bacteria"/>
</dbReference>
<name>A4CPW0_ROBBH</name>
<dbReference type="Pfam" id="PF05272">
    <property type="entry name" value="VapE-like_dom"/>
    <property type="match status" value="1"/>
</dbReference>
<dbReference type="PANTHER" id="PTHR34985:SF1">
    <property type="entry name" value="SLR0554 PROTEIN"/>
    <property type="match status" value="1"/>
</dbReference>
<evidence type="ECO:0000259" key="2">
    <source>
        <dbReference type="Pfam" id="PF08707"/>
    </source>
</evidence>
<protein>
    <submittedName>
        <fullName evidence="4">Uncharacterized protein</fullName>
    </submittedName>
</protein>
<evidence type="ECO:0000313" key="4">
    <source>
        <dbReference type="EMBL" id="EAR14045.1"/>
    </source>
</evidence>
<dbReference type="Proteomes" id="UP000009049">
    <property type="component" value="Chromosome"/>
</dbReference>
<dbReference type="Gene3D" id="3.40.50.300">
    <property type="entry name" value="P-loop containing nucleotide triphosphate hydrolases"/>
    <property type="match status" value="1"/>
</dbReference>
<evidence type="ECO:0000259" key="1">
    <source>
        <dbReference type="Pfam" id="PF05272"/>
    </source>
</evidence>
<dbReference type="InterPro" id="IPR007936">
    <property type="entry name" value="VapE-like_dom"/>
</dbReference>
<sequence length="754" mass="86986">MTKISYFNSGEFSKVGGDVELDDYLEYVRDGRWQDKVLAVRNGKSDKTGVPSVTVSGRFEDRRRRDNLAEHSGIIGIDLDAEDNADLLANRARLEQDPHCYACHTSIRGFGLVWYVKVSPEKHLEAFQAIERYLANQYGVVVDPSGKDVSRLRFISYDPHLYLNRGSKKWSKYLNKKQREFREAPARAIAYHDEDIRHILEQIQNRGVNIAEDYHSWLHTSFALASEFGEGGRDYFHIVSAQSSKYERGKCDKQYDIALRRDHTGGVGIGTFFYYCQQAGIETRTPATIEAEIYYAQRLKSEPGIDRKEAIRSTEEYLQMRGVEPERTREALEKIKDIPVHQFQTVQVNDKVLELETFIKSLGLRFNEITRYYESGEGEQLEDRDYNSLYRKAMHAVGFNVSQSKLFALMDSDLITSYNPFTSFFRDNKHLKPTGCLEELLACFDYEKPDLDGVALTEDEEAADYLEVFLTRWLLGIISAMNGTFSLLVLVLTGEQGTGKTKFFRNLLPESLSSYQTENKLNKENDIAPLMTKKLIICDDEFSGKNKRQADEFKELVSKEKFSVRKPYGKVWEDLTRYAVLCGTSNDDRVLYDMTGNRRIIPVKIRSIDHDRMAEIDKTELFMELYWMWRDLGDKWMLGKKERIYLNKCTGIHESENFEMDMVQKYFEPTDSLGGNCIPRTTTEIKIYLDEKTKERLIIHKLGAALKALGFEKRSVRDGGTTSKKWLVIEKYTSAPNVVDESPTTNLDSQTLDF</sequence>
<dbReference type="Pfam" id="PF08707">
    <property type="entry name" value="PriCT_2"/>
    <property type="match status" value="1"/>
</dbReference>
<gene>
    <name evidence="4" type="ordered locus">RB2501_01425</name>
</gene>
<keyword evidence="5" id="KW-1185">Reference proteome</keyword>
<dbReference type="GO" id="GO:0016817">
    <property type="term" value="F:hydrolase activity, acting on acid anhydrides"/>
    <property type="evidence" value="ECO:0007669"/>
    <property type="project" value="InterPro"/>
</dbReference>
<evidence type="ECO:0000313" key="5">
    <source>
        <dbReference type="Proteomes" id="UP000009049"/>
    </source>
</evidence>
<dbReference type="OrthoDB" id="9801888at2"/>
<feature type="domain" description="Primase C-terminal 2" evidence="2">
    <location>
        <begin position="201"/>
        <end position="276"/>
    </location>
</feature>
<dbReference type="EMBL" id="CP001712">
    <property type="protein sequence ID" value="EAR14045.1"/>
    <property type="molecule type" value="Genomic_DNA"/>
</dbReference>
<proteinExistence type="predicted"/>
<dbReference type="InterPro" id="IPR014819">
    <property type="entry name" value="PriCT_2"/>
</dbReference>
<dbReference type="PANTHER" id="PTHR34985">
    <property type="entry name" value="SLR0554 PROTEIN"/>
    <property type="match status" value="1"/>
</dbReference>
<feature type="domain" description="BT4734-like N-terminal" evidence="3">
    <location>
        <begin position="47"/>
        <end position="162"/>
    </location>
</feature>
<organism evidence="4 5">
    <name type="scientific">Robiginitalea biformata (strain ATCC BAA-864 / DSM 15991 / KCTC 12146 / HTCC2501)</name>
    <dbReference type="NCBI Taxonomy" id="313596"/>
    <lineage>
        <taxon>Bacteria</taxon>
        <taxon>Pseudomonadati</taxon>
        <taxon>Bacteroidota</taxon>
        <taxon>Flavobacteriia</taxon>
        <taxon>Flavobacteriales</taxon>
        <taxon>Flavobacteriaceae</taxon>
        <taxon>Robiginitalea</taxon>
    </lineage>
</organism>
<dbReference type="HOGENOM" id="CLU_369149_0_0_10"/>
<dbReference type="KEGG" id="rbi:RB2501_01425"/>